<dbReference type="UniPathway" id="UPA00253">
    <property type="reaction ID" value="UER00457"/>
</dbReference>
<evidence type="ECO:0000256" key="4">
    <source>
        <dbReference type="ARBA" id="ARBA00022553"/>
    </source>
</evidence>
<comment type="function">
    <text evidence="9">Catalyzes the first step in the biosynthesis of NAD from nicotinic acid, the ATP-dependent synthesis of beta-nicotinate D-ribonucleotide from nicotinate and 5-phospho-D-ribose 1-phosphate.</text>
</comment>
<dbReference type="NCBIfam" id="NF006694">
    <property type="entry name" value="PRK09243.1-1"/>
    <property type="match status" value="1"/>
</dbReference>
<dbReference type="SUPFAM" id="SSF54675">
    <property type="entry name" value="Nicotinate/Quinolinate PRTase N-terminal domain-like"/>
    <property type="match status" value="1"/>
</dbReference>
<feature type="domain" description="Nicotinate/nicotinamide phosphoribosyltransferase" evidence="10">
    <location>
        <begin position="155"/>
        <end position="348"/>
    </location>
</feature>
<evidence type="ECO:0000256" key="2">
    <source>
        <dbReference type="ARBA" id="ARBA00010897"/>
    </source>
</evidence>
<dbReference type="NCBIfam" id="NF009131">
    <property type="entry name" value="PRK12484.1"/>
    <property type="match status" value="1"/>
</dbReference>
<dbReference type="InterPro" id="IPR013785">
    <property type="entry name" value="Aldolase_TIM"/>
</dbReference>
<evidence type="ECO:0000256" key="8">
    <source>
        <dbReference type="ARBA" id="ARBA00048668"/>
    </source>
</evidence>
<dbReference type="PANTHER" id="PTHR11098:SF1">
    <property type="entry name" value="NICOTINATE PHOSPHORIBOSYLTRANSFERASE"/>
    <property type="match status" value="1"/>
</dbReference>
<dbReference type="InterPro" id="IPR007229">
    <property type="entry name" value="Nic_PRibTrfase-Fam"/>
</dbReference>
<dbReference type="SUPFAM" id="SSF51690">
    <property type="entry name" value="Nicotinate/Quinolinate PRTase C-terminal domain-like"/>
    <property type="match status" value="1"/>
</dbReference>
<keyword evidence="14" id="KW-1185">Reference proteome</keyword>
<dbReference type="GO" id="GO:0005829">
    <property type="term" value="C:cytosol"/>
    <property type="evidence" value="ECO:0007669"/>
    <property type="project" value="TreeGrafter"/>
</dbReference>
<evidence type="ECO:0000256" key="6">
    <source>
        <dbReference type="ARBA" id="ARBA00022642"/>
    </source>
</evidence>
<comment type="caution">
    <text evidence="13">The sequence shown here is derived from an EMBL/GenBank/DDBJ whole genome shotgun (WGS) entry which is preliminary data.</text>
</comment>
<dbReference type="Proteomes" id="UP000442244">
    <property type="component" value="Unassembled WGS sequence"/>
</dbReference>
<dbReference type="InterPro" id="IPR041525">
    <property type="entry name" value="N/Namide_PRibTrfase"/>
</dbReference>
<dbReference type="InterPro" id="IPR041619">
    <property type="entry name" value="NAPRTase_C"/>
</dbReference>
<dbReference type="EC" id="6.3.4.21" evidence="3 9"/>
<dbReference type="GO" id="GO:0034355">
    <property type="term" value="P:NAD+ biosynthetic process via the salvage pathway"/>
    <property type="evidence" value="ECO:0007669"/>
    <property type="project" value="TreeGrafter"/>
</dbReference>
<dbReference type="CDD" id="cd01570">
    <property type="entry name" value="NAPRTase_A"/>
    <property type="match status" value="1"/>
</dbReference>
<dbReference type="Pfam" id="PF04095">
    <property type="entry name" value="NAPRTase"/>
    <property type="match status" value="1"/>
</dbReference>
<evidence type="ECO:0000256" key="3">
    <source>
        <dbReference type="ARBA" id="ARBA00013236"/>
    </source>
</evidence>
<protein>
    <recommendedName>
        <fullName evidence="3 9">Nicotinate phosphoribosyltransferase</fullName>
        <ecNumber evidence="3 9">6.3.4.21</ecNumber>
    </recommendedName>
</protein>
<dbReference type="Pfam" id="PF17767">
    <property type="entry name" value="NAPRTase_N"/>
    <property type="match status" value="1"/>
</dbReference>
<dbReference type="EMBL" id="SDGY01000006">
    <property type="protein sequence ID" value="TYC46171.1"/>
    <property type="molecule type" value="Genomic_DNA"/>
</dbReference>
<dbReference type="OrthoDB" id="9770610at2"/>
<evidence type="ECO:0000259" key="10">
    <source>
        <dbReference type="Pfam" id="PF04095"/>
    </source>
</evidence>
<comment type="PTM">
    <text evidence="9">Transiently phosphorylated on a His residue during the reaction cycle. Phosphorylation strongly increases the affinity for substrates and increases the rate of nicotinate D-ribonucleotide production. Dephosphorylation regenerates the low-affinity form of the enzyme, leading to product release.</text>
</comment>
<feature type="domain" description="Nicotinate phosphoribosyltransferase N-terminal" evidence="11">
    <location>
        <begin position="9"/>
        <end position="133"/>
    </location>
</feature>
<evidence type="ECO:0000256" key="9">
    <source>
        <dbReference type="RuleBase" id="RU365100"/>
    </source>
</evidence>
<evidence type="ECO:0000259" key="11">
    <source>
        <dbReference type="Pfam" id="PF17767"/>
    </source>
</evidence>
<dbReference type="GO" id="GO:0047280">
    <property type="term" value="F:nicotinamide phosphoribosyltransferase activity"/>
    <property type="evidence" value="ECO:0007669"/>
    <property type="project" value="UniProtKB-ARBA"/>
</dbReference>
<dbReference type="GO" id="GO:0004516">
    <property type="term" value="F:nicotinate phosphoribosyltransferase activity"/>
    <property type="evidence" value="ECO:0007669"/>
    <property type="project" value="UniProtKB-UniRule"/>
</dbReference>
<dbReference type="FunFam" id="3.20.20.70:FF:000076">
    <property type="entry name" value="Nicotinate phosphoribosyltransferase"/>
    <property type="match status" value="1"/>
</dbReference>
<comment type="similarity">
    <text evidence="2 9">Belongs to the NAPRTase family.</text>
</comment>
<keyword evidence="7 9" id="KW-0808">Transferase</keyword>
<dbReference type="InterPro" id="IPR040727">
    <property type="entry name" value="NAPRTase_N"/>
</dbReference>
<dbReference type="PANTHER" id="PTHR11098">
    <property type="entry name" value="NICOTINATE PHOSPHORIBOSYLTRANSFERASE"/>
    <property type="match status" value="1"/>
</dbReference>
<evidence type="ECO:0000256" key="7">
    <source>
        <dbReference type="ARBA" id="ARBA00022679"/>
    </source>
</evidence>
<dbReference type="NCBIfam" id="TIGR01513">
    <property type="entry name" value="NAPRTase_put"/>
    <property type="match status" value="1"/>
</dbReference>
<dbReference type="PIRSF" id="PIRSF000484">
    <property type="entry name" value="NAPRT"/>
    <property type="match status" value="1"/>
</dbReference>
<dbReference type="Gene3D" id="3.20.140.10">
    <property type="entry name" value="nicotinate phosphoribosyltransferase"/>
    <property type="match status" value="1"/>
</dbReference>
<dbReference type="AlphaFoldDB" id="A0A6P2CJT8"/>
<evidence type="ECO:0000313" key="14">
    <source>
        <dbReference type="Proteomes" id="UP000442244"/>
    </source>
</evidence>
<keyword evidence="4" id="KW-0597">Phosphoprotein</keyword>
<sequence>MYSDDSLVLHTDAYQINMIYTYWKQGIDQTPVVFESYFRKMPFNNGYVIFSGLERIVKILTHLKFSNDDIDYLHSLDLYDKDFLTYLKNWRLTATIRSAYEGEVMFNNEPILQVEGPLVDAQLLETLLLNIINFQTLIATKAARIASVTNGEPLLEFGTRRAQELDAALWGTRAAFIGGFDATSNVRAGKLFNIPISGTHAHALVQAYGNDYDAFYAYASTHKDVVFLVDTFDTLKSGVPNAIKVAKEFGDKINFQGVRIDSGDMAYLSKKVRIMLDEAGFLNAKIYASNDLDENTILNLKIQGAKINVWGIGTKLITAYDQPALGAVYKMVSNNGHDTIKLSNNVEKISTPGKKQIWRITDSQDGKSEGDYLTFNDENPNNLETLHMFDPNHPVISKNIKNFNAQPILHDIFVHGELIYDLPDILSIKQYAKQSLDNLWDEYKRILNPETYPVDLSQKLYDAKIKLIHEIRNKIQEISK</sequence>
<keyword evidence="6 9" id="KW-0662">Pyridine nucleotide biosynthesis</keyword>
<organism evidence="13 14">
    <name type="scientific">Leuconostoc litchii</name>
    <dbReference type="NCBI Taxonomy" id="1981069"/>
    <lineage>
        <taxon>Bacteria</taxon>
        <taxon>Bacillati</taxon>
        <taxon>Bacillota</taxon>
        <taxon>Bacilli</taxon>
        <taxon>Lactobacillales</taxon>
        <taxon>Lactobacillaceae</taxon>
        <taxon>Leuconostoc</taxon>
    </lineage>
</organism>
<dbReference type="InterPro" id="IPR036068">
    <property type="entry name" value="Nicotinate_pribotase-like_C"/>
</dbReference>
<evidence type="ECO:0000313" key="13">
    <source>
        <dbReference type="EMBL" id="TYC46171.1"/>
    </source>
</evidence>
<comment type="pathway">
    <text evidence="1 9">Cofactor biosynthesis; NAD(+) biosynthesis; nicotinate D-ribonucleotide from nicotinate: step 1/1.</text>
</comment>
<keyword evidence="13" id="KW-0328">Glycosyltransferase</keyword>
<proteinExistence type="inferred from homology"/>
<comment type="catalytic activity">
    <reaction evidence="8 9">
        <text>5-phospho-alpha-D-ribose 1-diphosphate + nicotinate + ATP + H2O = nicotinate beta-D-ribonucleotide + ADP + phosphate + diphosphate</text>
        <dbReference type="Rhea" id="RHEA:36163"/>
        <dbReference type="ChEBI" id="CHEBI:15377"/>
        <dbReference type="ChEBI" id="CHEBI:30616"/>
        <dbReference type="ChEBI" id="CHEBI:32544"/>
        <dbReference type="ChEBI" id="CHEBI:33019"/>
        <dbReference type="ChEBI" id="CHEBI:43474"/>
        <dbReference type="ChEBI" id="CHEBI:57502"/>
        <dbReference type="ChEBI" id="CHEBI:58017"/>
        <dbReference type="ChEBI" id="CHEBI:456216"/>
        <dbReference type="EC" id="6.3.4.21"/>
    </reaction>
</comment>
<dbReference type="InterPro" id="IPR006405">
    <property type="entry name" value="Nic_PRibTrfase_pncB"/>
</dbReference>
<evidence type="ECO:0000256" key="5">
    <source>
        <dbReference type="ARBA" id="ARBA00022598"/>
    </source>
</evidence>
<reference evidence="13 14" key="1">
    <citation type="submission" date="2019-01" db="EMBL/GenBank/DDBJ databases">
        <title>Leuconostoc litchii sp. nov., a novel lactic acid bacterium isolated from lychee.</title>
        <authorList>
            <person name="Wang L.-T."/>
        </authorList>
    </citation>
    <scope>NUCLEOTIDE SEQUENCE [LARGE SCALE GENOMIC DNA]</scope>
    <source>
        <strain evidence="13 14">MB7</strain>
    </source>
</reference>
<dbReference type="Pfam" id="PF17956">
    <property type="entry name" value="NAPRTase_C"/>
    <property type="match status" value="1"/>
</dbReference>
<gene>
    <name evidence="13" type="ORF">ESZ47_08035</name>
</gene>
<feature type="domain" description="Nicotinate phosphoribosyltransferase C-terminal" evidence="12">
    <location>
        <begin position="354"/>
        <end position="463"/>
    </location>
</feature>
<dbReference type="NCBIfam" id="NF006695">
    <property type="entry name" value="PRK09243.1-2"/>
    <property type="match status" value="1"/>
</dbReference>
<dbReference type="RefSeq" id="WP_148606413.1">
    <property type="nucleotide sequence ID" value="NZ_SDGY01000006.1"/>
</dbReference>
<evidence type="ECO:0000256" key="1">
    <source>
        <dbReference type="ARBA" id="ARBA00004952"/>
    </source>
</evidence>
<name>A0A6P2CJT8_9LACO</name>
<keyword evidence="5 9" id="KW-0436">Ligase</keyword>
<evidence type="ECO:0000259" key="12">
    <source>
        <dbReference type="Pfam" id="PF17956"/>
    </source>
</evidence>
<dbReference type="Gene3D" id="3.20.20.70">
    <property type="entry name" value="Aldolase class I"/>
    <property type="match status" value="1"/>
</dbReference>
<accession>A0A6P2CJT8</accession>